<feature type="compositionally biased region" description="Basic and acidic residues" evidence="6">
    <location>
        <begin position="12"/>
        <end position="24"/>
    </location>
</feature>
<accession>A0A7R9PPB6</accession>
<dbReference type="SMART" id="SM00386">
    <property type="entry name" value="HAT"/>
    <property type="match status" value="4"/>
</dbReference>
<dbReference type="EMBL" id="OE843207">
    <property type="protein sequence ID" value="CAD7602516.1"/>
    <property type="molecule type" value="Genomic_DNA"/>
</dbReference>
<evidence type="ECO:0000256" key="3">
    <source>
        <dbReference type="ARBA" id="ARBA00022737"/>
    </source>
</evidence>
<dbReference type="AlphaFoldDB" id="A0A7R9PPB6"/>
<protein>
    <recommendedName>
        <fullName evidence="8">Squamous cell carcinoma antigen recognized by T-cells 3</fullName>
    </recommendedName>
</protein>
<dbReference type="InterPro" id="IPR011990">
    <property type="entry name" value="TPR-like_helical_dom_sf"/>
</dbReference>
<dbReference type="GO" id="GO:0005634">
    <property type="term" value="C:nucleus"/>
    <property type="evidence" value="ECO:0007669"/>
    <property type="project" value="UniProtKB-SubCell"/>
</dbReference>
<dbReference type="Pfam" id="PF23240">
    <property type="entry name" value="HAT_PRP39_N"/>
    <property type="match status" value="1"/>
</dbReference>
<gene>
    <name evidence="7" type="ORF">TGEB3V08_LOCUS8376</name>
</gene>
<dbReference type="PANTHER" id="PTHR17204:SF25">
    <property type="entry name" value="RRM DOMAIN-CONTAINING PROTEIN"/>
    <property type="match status" value="1"/>
</dbReference>
<feature type="compositionally biased region" description="Acidic residues" evidence="6">
    <location>
        <begin position="101"/>
        <end position="114"/>
    </location>
</feature>
<proteinExistence type="predicted"/>
<feature type="region of interest" description="Disordered" evidence="6">
    <location>
        <begin position="1"/>
        <end position="33"/>
    </location>
</feature>
<feature type="region of interest" description="Disordered" evidence="6">
    <location>
        <begin position="95"/>
        <end position="114"/>
    </location>
</feature>
<keyword evidence="4" id="KW-0508">mRNA splicing</keyword>
<evidence type="ECO:0008006" key="8">
    <source>
        <dbReference type="Google" id="ProtNLM"/>
    </source>
</evidence>
<reference evidence="7" key="1">
    <citation type="submission" date="2020-11" db="EMBL/GenBank/DDBJ databases">
        <authorList>
            <person name="Tran Van P."/>
        </authorList>
    </citation>
    <scope>NUCLEOTIDE SEQUENCE</scope>
</reference>
<name>A0A7R9PPB6_TIMGE</name>
<organism evidence="7">
    <name type="scientific">Timema genevievae</name>
    <name type="common">Walking stick</name>
    <dbReference type="NCBI Taxonomy" id="629358"/>
    <lineage>
        <taxon>Eukaryota</taxon>
        <taxon>Metazoa</taxon>
        <taxon>Ecdysozoa</taxon>
        <taxon>Arthropoda</taxon>
        <taxon>Hexapoda</taxon>
        <taxon>Insecta</taxon>
        <taxon>Pterygota</taxon>
        <taxon>Neoptera</taxon>
        <taxon>Polyneoptera</taxon>
        <taxon>Phasmatodea</taxon>
        <taxon>Timematodea</taxon>
        <taxon>Timematoidea</taxon>
        <taxon>Timematidae</taxon>
        <taxon>Timema</taxon>
    </lineage>
</organism>
<evidence type="ECO:0000256" key="5">
    <source>
        <dbReference type="ARBA" id="ARBA00023242"/>
    </source>
</evidence>
<evidence type="ECO:0000313" key="7">
    <source>
        <dbReference type="EMBL" id="CAD7602516.1"/>
    </source>
</evidence>
<dbReference type="InterPro" id="IPR003107">
    <property type="entry name" value="HAT"/>
</dbReference>
<dbReference type="Gene3D" id="1.25.40.10">
    <property type="entry name" value="Tetratricopeptide repeat domain"/>
    <property type="match status" value="2"/>
</dbReference>
<evidence type="ECO:0000256" key="2">
    <source>
        <dbReference type="ARBA" id="ARBA00022664"/>
    </source>
</evidence>
<evidence type="ECO:0000256" key="6">
    <source>
        <dbReference type="SAM" id="MobiDB-lite"/>
    </source>
</evidence>
<keyword evidence="5" id="KW-0539">Nucleus</keyword>
<comment type="subcellular location">
    <subcellularLocation>
        <location evidence="1">Nucleus</location>
    </subcellularLocation>
</comment>
<keyword evidence="2" id="KW-0507">mRNA processing</keyword>
<dbReference type="PANTHER" id="PTHR17204">
    <property type="entry name" value="PRE-MRNA PROCESSING PROTEIN PRP39-RELATED"/>
    <property type="match status" value="1"/>
</dbReference>
<evidence type="ECO:0000256" key="1">
    <source>
        <dbReference type="ARBA" id="ARBA00004123"/>
    </source>
</evidence>
<sequence length="693" mass="78867">MSSNSISVDDNSPMKENDINSMKDEDSDEDESDISLNLAKEKEMSVDEILNIVKGISGCSECDVDDVEEWLLCDSNDQGFQIMTNYEILERVVDEQRGTEENDSETGEGMEDETVPTHGEAFMCFENALKWMERQPECGGVQLLAVKRLRVLAAWKPMTSSKQRILFEMFQSQNILTEVWIYSDEAFYYNISKITPITHVGIPNELANALVVLSSTAEDGEIEVQISVSKDPYNYTAHIELITTCQTVGDLLELRQSRENMSKLFPLTPDLWLSWLKDEASLADSDPASKQAVIELFERAVGDYLCNGGCDSACPPGPSPGPIALSCIQARSGVDSGLTVQVWLQYVQFAVNHIKTADDVESVRVLFERAVSVAGQHVSKGSLIWTAYRQFECSLLQHLETEGVDCSRQRDICVGLFFRQLSLPLLDTQDTYNLFLEWSSSRLPNIPSLAMDNIKLAVQHTLKELLQILPFEDALTSSLDTSVKVDIFKSYILREKQHGKEAQRVSILYERALAVNPLDQLLWLEYVHFADRHLASADTVLGVCSRSTRNCPWFTELWRQRLFLMEKYHQSSHKDMQGVLEQALAVEYTSASDYLLLWLAYADYMRRRIEQDSDQQDQQVTAFTELLAQACEHLAQRFGLKGDPQCILLQYWARIEAAYKGDMEKVRLLWNDIMTQGHSQFAEMWLEYILLER</sequence>
<feature type="compositionally biased region" description="Polar residues" evidence="6">
    <location>
        <begin position="1"/>
        <end position="10"/>
    </location>
</feature>
<dbReference type="GO" id="GO:0008380">
    <property type="term" value="P:RNA splicing"/>
    <property type="evidence" value="ECO:0007669"/>
    <property type="project" value="UniProtKB-KW"/>
</dbReference>
<dbReference type="SUPFAM" id="SSF48452">
    <property type="entry name" value="TPR-like"/>
    <property type="match status" value="2"/>
</dbReference>
<evidence type="ECO:0000256" key="4">
    <source>
        <dbReference type="ARBA" id="ARBA00023187"/>
    </source>
</evidence>
<dbReference type="GO" id="GO:0006397">
    <property type="term" value="P:mRNA processing"/>
    <property type="evidence" value="ECO:0007669"/>
    <property type="project" value="UniProtKB-KW"/>
</dbReference>
<keyword evidence="3" id="KW-0677">Repeat</keyword>